<dbReference type="InterPro" id="IPR011333">
    <property type="entry name" value="SKP1/BTB/POZ_sf"/>
</dbReference>
<feature type="compositionally biased region" description="Low complexity" evidence="1">
    <location>
        <begin position="832"/>
        <end position="852"/>
    </location>
</feature>
<feature type="region of interest" description="Disordered" evidence="1">
    <location>
        <begin position="613"/>
        <end position="639"/>
    </location>
</feature>
<evidence type="ECO:0000256" key="1">
    <source>
        <dbReference type="SAM" id="MobiDB-lite"/>
    </source>
</evidence>
<evidence type="ECO:0000313" key="4">
    <source>
        <dbReference type="EMBL" id="KAF8483504.1"/>
    </source>
</evidence>
<accession>A0A9P5N0N5</accession>
<organism evidence="4 5">
    <name type="scientific">Russula ochroleuca</name>
    <dbReference type="NCBI Taxonomy" id="152965"/>
    <lineage>
        <taxon>Eukaryota</taxon>
        <taxon>Fungi</taxon>
        <taxon>Dikarya</taxon>
        <taxon>Basidiomycota</taxon>
        <taxon>Agaricomycotina</taxon>
        <taxon>Agaricomycetes</taxon>
        <taxon>Russulales</taxon>
        <taxon>Russulaceae</taxon>
        <taxon>Russula</taxon>
    </lineage>
</organism>
<feature type="compositionally biased region" description="Polar residues" evidence="1">
    <location>
        <begin position="763"/>
        <end position="777"/>
    </location>
</feature>
<feature type="compositionally biased region" description="Low complexity" evidence="1">
    <location>
        <begin position="719"/>
        <end position="729"/>
    </location>
</feature>
<dbReference type="Gene3D" id="3.30.710.10">
    <property type="entry name" value="Potassium Channel Kv1.1, Chain A"/>
    <property type="match status" value="1"/>
</dbReference>
<feature type="compositionally biased region" description="Polar residues" evidence="1">
    <location>
        <begin position="896"/>
        <end position="914"/>
    </location>
</feature>
<dbReference type="Proteomes" id="UP000759537">
    <property type="component" value="Unassembled WGS sequence"/>
</dbReference>
<feature type="compositionally biased region" description="Low complexity" evidence="1">
    <location>
        <begin position="668"/>
        <end position="688"/>
    </location>
</feature>
<dbReference type="Pfam" id="PF00651">
    <property type="entry name" value="BTB"/>
    <property type="match status" value="1"/>
</dbReference>
<dbReference type="AlphaFoldDB" id="A0A9P5N0N5"/>
<dbReference type="EMBL" id="WHVB01000004">
    <property type="protein sequence ID" value="KAF8483504.1"/>
    <property type="molecule type" value="Genomic_DNA"/>
</dbReference>
<dbReference type="Gene3D" id="2.30.30.190">
    <property type="entry name" value="CAP Gly-rich-like domain"/>
    <property type="match status" value="1"/>
</dbReference>
<dbReference type="SMART" id="SM00225">
    <property type="entry name" value="BTB"/>
    <property type="match status" value="1"/>
</dbReference>
<dbReference type="SUPFAM" id="SSF54695">
    <property type="entry name" value="POZ domain"/>
    <property type="match status" value="1"/>
</dbReference>
<evidence type="ECO:0000259" key="3">
    <source>
        <dbReference type="PROSITE" id="PS50245"/>
    </source>
</evidence>
<feature type="domain" description="CAP-Gly" evidence="3">
    <location>
        <begin position="1051"/>
        <end position="1100"/>
    </location>
</feature>
<evidence type="ECO:0000259" key="2">
    <source>
        <dbReference type="PROSITE" id="PS50097"/>
    </source>
</evidence>
<gene>
    <name evidence="4" type="ORF">DFH94DRAFT_722279</name>
</gene>
<feature type="domain" description="BTB" evidence="2">
    <location>
        <begin position="217"/>
        <end position="309"/>
    </location>
</feature>
<feature type="region of interest" description="Disordered" evidence="1">
    <location>
        <begin position="657"/>
        <end position="968"/>
    </location>
</feature>
<dbReference type="PROSITE" id="PS50097">
    <property type="entry name" value="BTB"/>
    <property type="match status" value="1"/>
</dbReference>
<evidence type="ECO:0000313" key="5">
    <source>
        <dbReference type="Proteomes" id="UP000759537"/>
    </source>
</evidence>
<name>A0A9P5N0N5_9AGAM</name>
<feature type="region of interest" description="Disordered" evidence="1">
    <location>
        <begin position="126"/>
        <end position="148"/>
    </location>
</feature>
<comment type="caution">
    <text evidence="4">The sequence shown here is derived from an EMBL/GenBank/DDBJ whole genome shotgun (WGS) entry which is preliminary data.</text>
</comment>
<keyword evidence="5" id="KW-1185">Reference proteome</keyword>
<dbReference type="InterPro" id="IPR000938">
    <property type="entry name" value="CAP-Gly_domain"/>
</dbReference>
<feature type="compositionally biased region" description="Polar residues" evidence="1">
    <location>
        <begin position="799"/>
        <end position="816"/>
    </location>
</feature>
<dbReference type="CDD" id="cd18186">
    <property type="entry name" value="BTB_POZ_ZBTB_KLHL-like"/>
    <property type="match status" value="1"/>
</dbReference>
<feature type="compositionally biased region" description="Low complexity" evidence="1">
    <location>
        <begin position="997"/>
        <end position="1011"/>
    </location>
</feature>
<dbReference type="PANTHER" id="PTHR22427">
    <property type="entry name" value="GH15728P"/>
    <property type="match status" value="1"/>
</dbReference>
<feature type="compositionally biased region" description="Low complexity" evidence="1">
    <location>
        <begin position="126"/>
        <end position="144"/>
    </location>
</feature>
<dbReference type="InterPro" id="IPR036859">
    <property type="entry name" value="CAP-Gly_dom_sf"/>
</dbReference>
<reference evidence="4" key="1">
    <citation type="submission" date="2019-10" db="EMBL/GenBank/DDBJ databases">
        <authorList>
            <consortium name="DOE Joint Genome Institute"/>
            <person name="Kuo A."/>
            <person name="Miyauchi S."/>
            <person name="Kiss E."/>
            <person name="Drula E."/>
            <person name="Kohler A."/>
            <person name="Sanchez-Garcia M."/>
            <person name="Andreopoulos B."/>
            <person name="Barry K.W."/>
            <person name="Bonito G."/>
            <person name="Buee M."/>
            <person name="Carver A."/>
            <person name="Chen C."/>
            <person name="Cichocki N."/>
            <person name="Clum A."/>
            <person name="Culley D."/>
            <person name="Crous P.W."/>
            <person name="Fauchery L."/>
            <person name="Girlanda M."/>
            <person name="Hayes R."/>
            <person name="Keri Z."/>
            <person name="LaButti K."/>
            <person name="Lipzen A."/>
            <person name="Lombard V."/>
            <person name="Magnuson J."/>
            <person name="Maillard F."/>
            <person name="Morin E."/>
            <person name="Murat C."/>
            <person name="Nolan M."/>
            <person name="Ohm R."/>
            <person name="Pangilinan J."/>
            <person name="Pereira M."/>
            <person name="Perotto S."/>
            <person name="Peter M."/>
            <person name="Riley R."/>
            <person name="Sitrit Y."/>
            <person name="Stielow B."/>
            <person name="Szollosi G."/>
            <person name="Zifcakova L."/>
            <person name="Stursova M."/>
            <person name="Spatafora J.W."/>
            <person name="Tedersoo L."/>
            <person name="Vaario L.-M."/>
            <person name="Yamada A."/>
            <person name="Yan M."/>
            <person name="Wang P."/>
            <person name="Xu J."/>
            <person name="Bruns T."/>
            <person name="Baldrian P."/>
            <person name="Vilgalys R."/>
            <person name="Henrissat B."/>
            <person name="Grigoriev I.V."/>
            <person name="Hibbett D."/>
            <person name="Nagy L.G."/>
            <person name="Martin F.M."/>
        </authorList>
    </citation>
    <scope>NUCLEOTIDE SEQUENCE</scope>
    <source>
        <strain evidence="4">Prilba</strain>
    </source>
</reference>
<sequence>MTTTTTATTTTTTTTTSTSTIAPTALQDASAKSTLAWQADLEALFHRAKDRFPDVVWALLTEEDAEPTGEQVYGHKAIVYARAPPSFQARYFSFRPAPTLSPGPLDVYSPNGFPTQSALSLTLGPEVSSISRSPSPFRPASPVSQSQGGLMHLTTSINPTLFSKELEYLYTGKGLGAAFEFFYDSSEHYREEGDAEENRIDKLRKDLVFMWRSRLYSDVRIGIEGSSSAHHEGLAAVFSTHRFILVSRSDYFHNALIAWKTQKPEIRDDDEDDDRSVEPPLMLPSPPFTPPSLHFVLGFIYTGTLIFSNRTYDLDTAFHIMRSATYISLTSLYDEVQARIVQEMMHGLFHAYVEFAEYERITGGKWGVSGCRCRQCARRIPRVIEFALLDDVKNELLQRGARRGLVGMFGEGWCNAEFVKLDKKIRDAALKGVAKRTTPLNVFPLLFAAEFSLTKLNSIIDPWADTSRDMILDARRQIDLLLCSQADECFSQSEWLELMNSDGAKFEDRDQVEWIIKSIQRGFTEKSAGRLYQALVSSILLRPHASDPNATMLSPTSVIRQRVEDTRIELLRWMKKRWVSIRMDGGFDHLDSWALKEISHELELSTDDLISPTNASLYKGSPARNGVRSTKHLDADADTASQHSLRAGLLNRNLARHHAPTSPREPLISSSSSIRSARSTHSTTSRISDMSATQPRRPLTNLGPRPDSKLTPSSDTVPRSLSRTSSTSTIGEEVEDKSPTDSPAPAAKRRRPAPESSPMSRPKSPSGSIASVRSHASTVRKHTQSTPTPSLRVSGATPRPTSSVSQRSDASSTFKSTKSDFPAELPPRPRRSSVSSTVSTVSVKTTATRSVTPTAASRPRRTSATSVMSANAATKPKKAAPPLPDPMRLNARAAQKSPSNASLRSTASAASPSTLKKIVPRKSTAGKPGESPKAKTLSVSRDTPAITVGAHKGKGREPTATESDSSANLKPALRVAAVSEASASSASILVARHKGSSETVSRTTSVSDTTEPAQPLTPPDGAPRGATLQVGIPCIITSKRARFRALARYIGEVEGELGPWVGVEVPMGDTWPGDKLDARAWHDGTWGGVRYFDIGGGSSGSADWDFGDDVRSTMRRKRVDGYGHGQGLSTIGKGGSRSLKREGGQLDTVRREKRLRSVSPAGSDTMGAESRGLFVRPQQVLYVVDAVGSDF</sequence>
<feature type="region of interest" description="Disordered" evidence="1">
    <location>
        <begin position="993"/>
        <end position="1025"/>
    </location>
</feature>
<evidence type="ECO:0008006" key="6">
    <source>
        <dbReference type="Google" id="ProtNLM"/>
    </source>
</evidence>
<dbReference type="SUPFAM" id="SSF74924">
    <property type="entry name" value="Cap-Gly domain"/>
    <property type="match status" value="1"/>
</dbReference>
<dbReference type="PANTHER" id="PTHR22427:SF7">
    <property type="entry name" value="GH15728P"/>
    <property type="match status" value="1"/>
</dbReference>
<dbReference type="OrthoDB" id="2130750at2759"/>
<dbReference type="InterPro" id="IPR000210">
    <property type="entry name" value="BTB/POZ_dom"/>
</dbReference>
<protein>
    <recommendedName>
        <fullName evidence="6">BTB domain-containing protein</fullName>
    </recommendedName>
</protein>
<reference evidence="4" key="2">
    <citation type="journal article" date="2020" name="Nat. Commun.">
        <title>Large-scale genome sequencing of mycorrhizal fungi provides insights into the early evolution of symbiotic traits.</title>
        <authorList>
            <person name="Miyauchi S."/>
            <person name="Kiss E."/>
            <person name="Kuo A."/>
            <person name="Drula E."/>
            <person name="Kohler A."/>
            <person name="Sanchez-Garcia M."/>
            <person name="Morin E."/>
            <person name="Andreopoulos B."/>
            <person name="Barry K.W."/>
            <person name="Bonito G."/>
            <person name="Buee M."/>
            <person name="Carver A."/>
            <person name="Chen C."/>
            <person name="Cichocki N."/>
            <person name="Clum A."/>
            <person name="Culley D."/>
            <person name="Crous P.W."/>
            <person name="Fauchery L."/>
            <person name="Girlanda M."/>
            <person name="Hayes R.D."/>
            <person name="Keri Z."/>
            <person name="LaButti K."/>
            <person name="Lipzen A."/>
            <person name="Lombard V."/>
            <person name="Magnuson J."/>
            <person name="Maillard F."/>
            <person name="Murat C."/>
            <person name="Nolan M."/>
            <person name="Ohm R.A."/>
            <person name="Pangilinan J."/>
            <person name="Pereira M.F."/>
            <person name="Perotto S."/>
            <person name="Peter M."/>
            <person name="Pfister S."/>
            <person name="Riley R."/>
            <person name="Sitrit Y."/>
            <person name="Stielow J.B."/>
            <person name="Szollosi G."/>
            <person name="Zifcakova L."/>
            <person name="Stursova M."/>
            <person name="Spatafora J.W."/>
            <person name="Tedersoo L."/>
            <person name="Vaario L.M."/>
            <person name="Yamada A."/>
            <person name="Yan M."/>
            <person name="Wang P."/>
            <person name="Xu J."/>
            <person name="Bruns T."/>
            <person name="Baldrian P."/>
            <person name="Vilgalys R."/>
            <person name="Dunand C."/>
            <person name="Henrissat B."/>
            <person name="Grigoriev I.V."/>
            <person name="Hibbett D."/>
            <person name="Nagy L.G."/>
            <person name="Martin F.M."/>
        </authorList>
    </citation>
    <scope>NUCLEOTIDE SEQUENCE</scope>
    <source>
        <strain evidence="4">Prilba</strain>
    </source>
</reference>
<proteinExistence type="predicted"/>
<dbReference type="PROSITE" id="PS50245">
    <property type="entry name" value="CAP_GLY_2"/>
    <property type="match status" value="1"/>
</dbReference>